<protein>
    <recommendedName>
        <fullName evidence="6">Nicotinate-nucleotide pyrophosphorylase [carboxylating]</fullName>
        <ecNumber evidence="5">2.4.2.19</ecNumber>
    </recommendedName>
    <alternativeName>
        <fullName evidence="10">Quinolinate phosphoribosyltransferase [decarboxylating]</fullName>
    </alternativeName>
</protein>
<dbReference type="InterPro" id="IPR013785">
    <property type="entry name" value="Aldolase_TIM"/>
</dbReference>
<evidence type="ECO:0000256" key="3">
    <source>
        <dbReference type="ARBA" id="ARBA00009400"/>
    </source>
</evidence>
<sequence length="290" mass="32333">MCENILHPLRLRDLARQWLLEDTSNFNIGNSIIGDSKNEFTIYMKSPGILAGIPFVNAVFSELDLTPQWLHKEREELKPVTEVAKISGPARNLLLAERVVLNILSRSSGVATSVSKMSRALVEAGWKGILAGSRKTTPGFRMVEKYALLIGGADMHRYDLSSMIMLKDNHISIYGSIHKAIEEVRKYSSFALKIEVECNSLKDALEACKANCDVVMLDNFQPEELKKTALTLKLQFPDILIEASGGITMENITDYANPWIDIISSSSLVQGYKTIDFSMKVKKASSLKNF</sequence>
<keyword evidence="8" id="KW-0328">Glycosyltransferase</keyword>
<keyword evidence="9" id="KW-0808">Transferase</keyword>
<dbReference type="InterPro" id="IPR037128">
    <property type="entry name" value="Quinolinate_PRibosylTase_N_sf"/>
</dbReference>
<dbReference type="OMA" id="DIVMCDN"/>
<evidence type="ECO:0000256" key="9">
    <source>
        <dbReference type="ARBA" id="ARBA00022679"/>
    </source>
</evidence>
<dbReference type="PIRSF" id="PIRSF006250">
    <property type="entry name" value="NadC_ModD"/>
    <property type="match status" value="1"/>
</dbReference>
<dbReference type="PANTHER" id="PTHR32179">
    <property type="entry name" value="NICOTINATE-NUCLEOTIDE PYROPHOSPHORYLASE [CARBOXYLATING]"/>
    <property type="match status" value="1"/>
</dbReference>
<dbReference type="InterPro" id="IPR036068">
    <property type="entry name" value="Nicotinate_pribotase-like_C"/>
</dbReference>
<dbReference type="AlphaFoldDB" id="A0A087U165"/>
<dbReference type="PANTHER" id="PTHR32179:SF3">
    <property type="entry name" value="NICOTINATE-NUCLEOTIDE PYROPHOSPHORYLASE [CARBOXYLATING]"/>
    <property type="match status" value="1"/>
</dbReference>
<organism evidence="14 15">
    <name type="scientific">Stegodyphus mimosarum</name>
    <name type="common">African social velvet spider</name>
    <dbReference type="NCBI Taxonomy" id="407821"/>
    <lineage>
        <taxon>Eukaryota</taxon>
        <taxon>Metazoa</taxon>
        <taxon>Ecdysozoa</taxon>
        <taxon>Arthropoda</taxon>
        <taxon>Chelicerata</taxon>
        <taxon>Arachnida</taxon>
        <taxon>Araneae</taxon>
        <taxon>Araneomorphae</taxon>
        <taxon>Entelegynae</taxon>
        <taxon>Eresoidea</taxon>
        <taxon>Eresidae</taxon>
        <taxon>Stegodyphus</taxon>
    </lineage>
</organism>
<comment type="catalytic activity">
    <reaction evidence="11">
        <text>nicotinate beta-D-ribonucleotide + CO2 + diphosphate = quinolinate + 5-phospho-alpha-D-ribose 1-diphosphate + 2 H(+)</text>
        <dbReference type="Rhea" id="RHEA:12733"/>
        <dbReference type="ChEBI" id="CHEBI:15378"/>
        <dbReference type="ChEBI" id="CHEBI:16526"/>
        <dbReference type="ChEBI" id="CHEBI:29959"/>
        <dbReference type="ChEBI" id="CHEBI:33019"/>
        <dbReference type="ChEBI" id="CHEBI:57502"/>
        <dbReference type="ChEBI" id="CHEBI:58017"/>
        <dbReference type="EC" id="2.4.2.19"/>
    </reaction>
</comment>
<name>A0A087U165_STEMI</name>
<dbReference type="Gene3D" id="3.90.1170.20">
    <property type="entry name" value="Quinolinate phosphoribosyl transferase, N-terminal domain"/>
    <property type="match status" value="1"/>
</dbReference>
<evidence type="ECO:0000256" key="8">
    <source>
        <dbReference type="ARBA" id="ARBA00022676"/>
    </source>
</evidence>
<evidence type="ECO:0000256" key="10">
    <source>
        <dbReference type="ARBA" id="ARBA00033102"/>
    </source>
</evidence>
<evidence type="ECO:0000256" key="4">
    <source>
        <dbReference type="ARBA" id="ARBA00011218"/>
    </source>
</evidence>
<dbReference type="NCBIfam" id="TIGR00078">
    <property type="entry name" value="nadC"/>
    <property type="match status" value="1"/>
</dbReference>
<dbReference type="InterPro" id="IPR022412">
    <property type="entry name" value="Quinolinate_PRibosylTrfase_N"/>
</dbReference>
<accession>A0A087U165</accession>
<dbReference type="Proteomes" id="UP000054359">
    <property type="component" value="Unassembled WGS sequence"/>
</dbReference>
<evidence type="ECO:0000259" key="12">
    <source>
        <dbReference type="Pfam" id="PF01729"/>
    </source>
</evidence>
<dbReference type="SUPFAM" id="SSF54675">
    <property type="entry name" value="Nicotinate/Quinolinate PRTase N-terminal domain-like"/>
    <property type="match status" value="1"/>
</dbReference>
<dbReference type="GO" id="GO:0004514">
    <property type="term" value="F:nicotinate-nucleotide diphosphorylase (carboxylating) activity"/>
    <property type="evidence" value="ECO:0007669"/>
    <property type="project" value="UniProtKB-EC"/>
</dbReference>
<gene>
    <name evidence="14" type="ORF">X975_15367</name>
</gene>
<dbReference type="SUPFAM" id="SSF51690">
    <property type="entry name" value="Nicotinate/Quinolinate PRTase C-terminal domain-like"/>
    <property type="match status" value="1"/>
</dbReference>
<dbReference type="STRING" id="407821.A0A087U165"/>
<dbReference type="FunFam" id="3.20.20.70:FF:000090">
    <property type="entry name" value="Nicotinate-nucleotide pyrophosphorylase [carboxylating]"/>
    <property type="match status" value="1"/>
</dbReference>
<dbReference type="InterPro" id="IPR027277">
    <property type="entry name" value="NadC/ModD"/>
</dbReference>
<dbReference type="InterPro" id="IPR002638">
    <property type="entry name" value="Quinolinate_PRibosylTrfase_C"/>
</dbReference>
<evidence type="ECO:0000256" key="7">
    <source>
        <dbReference type="ARBA" id="ARBA00022642"/>
    </source>
</evidence>
<feature type="domain" description="Quinolinate phosphoribosyl transferase C-terminal" evidence="12">
    <location>
        <begin position="110"/>
        <end position="280"/>
    </location>
</feature>
<feature type="non-terminal residue" evidence="14">
    <location>
        <position position="290"/>
    </location>
</feature>
<evidence type="ECO:0000259" key="13">
    <source>
        <dbReference type="Pfam" id="PF02749"/>
    </source>
</evidence>
<evidence type="ECO:0000313" key="14">
    <source>
        <dbReference type="EMBL" id="KFM71104.1"/>
    </source>
</evidence>
<comment type="pathway">
    <text evidence="2">Cofactor biosynthesis; NAD(+) biosynthesis; nicotinate D-ribonucleotide from quinolinate: step 1/1.</text>
</comment>
<comment type="similarity">
    <text evidence="3">Belongs to the NadC/ModD family.</text>
</comment>
<dbReference type="EMBL" id="KK117679">
    <property type="protein sequence ID" value="KFM71104.1"/>
    <property type="molecule type" value="Genomic_DNA"/>
</dbReference>
<dbReference type="InterPro" id="IPR004393">
    <property type="entry name" value="NadC"/>
</dbReference>
<dbReference type="OrthoDB" id="10067394at2759"/>
<evidence type="ECO:0000256" key="11">
    <source>
        <dbReference type="ARBA" id="ARBA00047445"/>
    </source>
</evidence>
<dbReference type="UniPathway" id="UPA00253">
    <property type="reaction ID" value="UER00331"/>
</dbReference>
<comment type="function">
    <text evidence="1">Involved in the catabolism of quinolinic acid (QA).</text>
</comment>
<feature type="domain" description="Quinolinate phosphoribosyl transferase N-terminal" evidence="13">
    <location>
        <begin position="32"/>
        <end position="108"/>
    </location>
</feature>
<keyword evidence="15" id="KW-1185">Reference proteome</keyword>
<dbReference type="Pfam" id="PF01729">
    <property type="entry name" value="QRPTase_C"/>
    <property type="match status" value="1"/>
</dbReference>
<dbReference type="GO" id="GO:0034213">
    <property type="term" value="P:quinolinate catabolic process"/>
    <property type="evidence" value="ECO:0007669"/>
    <property type="project" value="TreeGrafter"/>
</dbReference>
<dbReference type="GO" id="GO:0005737">
    <property type="term" value="C:cytoplasm"/>
    <property type="evidence" value="ECO:0007669"/>
    <property type="project" value="TreeGrafter"/>
</dbReference>
<evidence type="ECO:0000256" key="6">
    <source>
        <dbReference type="ARBA" id="ARBA00020990"/>
    </source>
</evidence>
<dbReference type="Pfam" id="PF02749">
    <property type="entry name" value="QRPTase_N"/>
    <property type="match status" value="1"/>
</dbReference>
<dbReference type="Gene3D" id="3.20.20.70">
    <property type="entry name" value="Aldolase class I"/>
    <property type="match status" value="1"/>
</dbReference>
<proteinExistence type="inferred from homology"/>
<evidence type="ECO:0000256" key="1">
    <source>
        <dbReference type="ARBA" id="ARBA00003237"/>
    </source>
</evidence>
<dbReference type="GO" id="GO:0009435">
    <property type="term" value="P:NAD+ biosynthetic process"/>
    <property type="evidence" value="ECO:0007669"/>
    <property type="project" value="UniProtKB-UniPathway"/>
</dbReference>
<dbReference type="EC" id="2.4.2.19" evidence="5"/>
<keyword evidence="7" id="KW-0662">Pyridine nucleotide biosynthesis</keyword>
<evidence type="ECO:0000313" key="15">
    <source>
        <dbReference type="Proteomes" id="UP000054359"/>
    </source>
</evidence>
<reference evidence="14 15" key="1">
    <citation type="submission" date="2013-11" db="EMBL/GenBank/DDBJ databases">
        <title>Genome sequencing of Stegodyphus mimosarum.</title>
        <authorList>
            <person name="Bechsgaard J."/>
        </authorList>
    </citation>
    <scope>NUCLEOTIDE SEQUENCE [LARGE SCALE GENOMIC DNA]</scope>
</reference>
<evidence type="ECO:0000256" key="5">
    <source>
        <dbReference type="ARBA" id="ARBA00011944"/>
    </source>
</evidence>
<evidence type="ECO:0000256" key="2">
    <source>
        <dbReference type="ARBA" id="ARBA00004893"/>
    </source>
</evidence>
<comment type="subunit">
    <text evidence="4">Hexamer formed by 3 homodimers.</text>
</comment>
<dbReference type="CDD" id="cd01572">
    <property type="entry name" value="QPRTase"/>
    <property type="match status" value="1"/>
</dbReference>